<dbReference type="InterPro" id="IPR036770">
    <property type="entry name" value="Ankyrin_rpt-contain_sf"/>
</dbReference>
<dbReference type="InterPro" id="IPR028320">
    <property type="entry name" value="iASPP"/>
</dbReference>
<dbReference type="Gene3D" id="1.25.40.20">
    <property type="entry name" value="Ankyrin repeat-containing domain"/>
    <property type="match status" value="1"/>
</dbReference>
<protein>
    <submittedName>
        <fullName evidence="1">Uncharacterized protein</fullName>
    </submittedName>
</protein>
<evidence type="ECO:0000313" key="2">
    <source>
        <dbReference type="Proteomes" id="UP000001542"/>
    </source>
</evidence>
<sequence>MQVDFETLAQQVADWYNDSSFIEMRTKKQMCNILDKATLKAEEFSHIFKNIYDYFLIDDVLEIMQHARVNISKDISDANIILHRIGKVLNIRVLSDISKKFTSLADKKSRSNVDTSSESIKSLIAAGKDNNLENLNRIYKILSFAAQEGYNSTIEYAVKNDYINVKAEIFDKSMTNTYKLTDSNILIKAAYEGDLTLVESLYKNNVDMKYTTRDGENILHAFSISNNIEGVKFALNFFDINSVNSGNETALFVALLYSRYNVVDYLLKRDDVNTNIISTTGSNSDAVLFRIRENSMVIGRLLEKKSDFSKREKLRSKHLIDAVHAALKDNGTN</sequence>
<dbReference type="VEuPathDB" id="TrichDB:TVAGG3_0273170"/>
<dbReference type="GO" id="GO:0006357">
    <property type="term" value="P:regulation of transcription by RNA polymerase II"/>
    <property type="evidence" value="ECO:0000318"/>
    <property type="project" value="GO_Central"/>
</dbReference>
<dbReference type="InterPro" id="IPR002110">
    <property type="entry name" value="Ankyrin_rpt"/>
</dbReference>
<dbReference type="Pfam" id="PF12796">
    <property type="entry name" value="Ank_2"/>
    <property type="match status" value="1"/>
</dbReference>
<keyword evidence="2" id="KW-1185">Reference proteome</keyword>
<dbReference type="Proteomes" id="UP000001542">
    <property type="component" value="Unassembled WGS sequence"/>
</dbReference>
<evidence type="ECO:0000313" key="1">
    <source>
        <dbReference type="EMBL" id="EAY18867.1"/>
    </source>
</evidence>
<dbReference type="EMBL" id="DS113214">
    <property type="protein sequence ID" value="EAY18867.1"/>
    <property type="molecule type" value="Genomic_DNA"/>
</dbReference>
<dbReference type="SMART" id="SM00248">
    <property type="entry name" value="ANK"/>
    <property type="match status" value="3"/>
</dbReference>
<accession>A2DL76</accession>
<reference evidence="1" key="2">
    <citation type="journal article" date="2007" name="Science">
        <title>Draft genome sequence of the sexually transmitted pathogen Trichomonas vaginalis.</title>
        <authorList>
            <person name="Carlton J.M."/>
            <person name="Hirt R.P."/>
            <person name="Silva J.C."/>
            <person name="Delcher A.L."/>
            <person name="Schatz M."/>
            <person name="Zhao Q."/>
            <person name="Wortman J.R."/>
            <person name="Bidwell S.L."/>
            <person name="Alsmark U.C.M."/>
            <person name="Besteiro S."/>
            <person name="Sicheritz-Ponten T."/>
            <person name="Noel C.J."/>
            <person name="Dacks J.B."/>
            <person name="Foster P.G."/>
            <person name="Simillion C."/>
            <person name="Van de Peer Y."/>
            <person name="Miranda-Saavedra D."/>
            <person name="Barton G.J."/>
            <person name="Westrop G.D."/>
            <person name="Mueller S."/>
            <person name="Dessi D."/>
            <person name="Fiori P.L."/>
            <person name="Ren Q."/>
            <person name="Paulsen I."/>
            <person name="Zhang H."/>
            <person name="Bastida-Corcuera F.D."/>
            <person name="Simoes-Barbosa A."/>
            <person name="Brown M.T."/>
            <person name="Hayes R.D."/>
            <person name="Mukherjee M."/>
            <person name="Okumura C.Y."/>
            <person name="Schneider R."/>
            <person name="Smith A.J."/>
            <person name="Vanacova S."/>
            <person name="Villalvazo M."/>
            <person name="Haas B.J."/>
            <person name="Pertea M."/>
            <person name="Feldblyum T.V."/>
            <person name="Utterback T.R."/>
            <person name="Shu C.L."/>
            <person name="Osoegawa K."/>
            <person name="de Jong P.J."/>
            <person name="Hrdy I."/>
            <person name="Horvathova L."/>
            <person name="Zubacova Z."/>
            <person name="Dolezal P."/>
            <person name="Malik S.B."/>
            <person name="Logsdon J.M. Jr."/>
            <person name="Henze K."/>
            <person name="Gupta A."/>
            <person name="Wang C.C."/>
            <person name="Dunne R.L."/>
            <person name="Upcroft J.A."/>
            <person name="Upcroft P."/>
            <person name="White O."/>
            <person name="Salzberg S.L."/>
            <person name="Tang P."/>
            <person name="Chiu C.-H."/>
            <person name="Lee Y.-S."/>
            <person name="Embley T.M."/>
            <person name="Coombs G.H."/>
            <person name="Mottram J.C."/>
            <person name="Tachezy J."/>
            <person name="Fraser-Liggett C.M."/>
            <person name="Johnson P.J."/>
        </authorList>
    </citation>
    <scope>NUCLEOTIDE SEQUENCE [LARGE SCALE GENOMIC DNA]</scope>
    <source>
        <strain evidence="1">G3</strain>
    </source>
</reference>
<dbReference type="AlphaFoldDB" id="A2DL76"/>
<dbReference type="InParanoid" id="A2DL76"/>
<proteinExistence type="predicted"/>
<dbReference type="SUPFAM" id="SSF48403">
    <property type="entry name" value="Ankyrin repeat"/>
    <property type="match status" value="1"/>
</dbReference>
<dbReference type="RefSeq" id="XP_001579853.1">
    <property type="nucleotide sequence ID" value="XM_001579803.1"/>
</dbReference>
<name>A2DL76_TRIV3</name>
<gene>
    <name evidence="1" type="ORF">TVAG_295190</name>
</gene>
<reference evidence="1" key="1">
    <citation type="submission" date="2006-10" db="EMBL/GenBank/DDBJ databases">
        <authorList>
            <person name="Amadeo P."/>
            <person name="Zhao Q."/>
            <person name="Wortman J."/>
            <person name="Fraser-Liggett C."/>
            <person name="Carlton J."/>
        </authorList>
    </citation>
    <scope>NUCLEOTIDE SEQUENCE</scope>
    <source>
        <strain evidence="1">G3</strain>
    </source>
</reference>
<dbReference type="KEGG" id="tva:5464382"/>
<organism evidence="1 2">
    <name type="scientific">Trichomonas vaginalis (strain ATCC PRA-98 / G3)</name>
    <dbReference type="NCBI Taxonomy" id="412133"/>
    <lineage>
        <taxon>Eukaryota</taxon>
        <taxon>Metamonada</taxon>
        <taxon>Parabasalia</taxon>
        <taxon>Trichomonadida</taxon>
        <taxon>Trichomonadidae</taxon>
        <taxon>Trichomonas</taxon>
    </lineage>
</organism>
<dbReference type="PANTHER" id="PTHR24164:SF4">
    <property type="entry name" value="RELA-ASSOCIATED INHIBITOR"/>
    <property type="match status" value="1"/>
</dbReference>
<dbReference type="PANTHER" id="PTHR24164">
    <property type="entry name" value="RELA-ASSOCIATED INHIBITOR"/>
    <property type="match status" value="1"/>
</dbReference>
<dbReference type="SMR" id="A2DL76"/>
<dbReference type="OrthoDB" id="3200163at2759"/>
<dbReference type="VEuPathDB" id="TrichDB:TVAG_295190"/>